<dbReference type="WBParaSite" id="ACRNAN_scaffold918.g11104.t1">
    <property type="protein sequence ID" value="ACRNAN_scaffold918.g11104.t1"/>
    <property type="gene ID" value="ACRNAN_scaffold918.g11104"/>
</dbReference>
<dbReference type="Gene3D" id="1.10.150.50">
    <property type="entry name" value="Transcription Factor, Ets-1"/>
    <property type="match status" value="1"/>
</dbReference>
<dbReference type="Pfam" id="PF18017">
    <property type="entry name" value="SAM_4"/>
    <property type="match status" value="1"/>
</dbReference>
<keyword evidence="1" id="KW-1185">Reference proteome</keyword>
<sequence length="306" mass="34218">MSNPKAKWEKFFRSCSLPAGISSNYAAKFVGERIQPYMLKELQKEDLFKLGVEALGDQLSILKYVRENFSSSSAAKSKMDYDDVEEDVEMAEVRPSKAPDRHDRYKIEMPTGKTQKTRSILEKQEELRRKGLLKRGTSGTRISGIDVSNPKTLSARVSESSKVIHKKPIMSSDISSSTKFLHSKMRSDQLVAKEVIKTGLGGGNMLQRALVSTIEDSDNTNFRVRLNVPSTSKKVIYVSETAPPIRKSQSITQRIVKPKPLAQRIQVVAPISEPVYSRVTNVRMPARGGNVSYTRPKSIVDRLSIA</sequence>
<dbReference type="InterPro" id="IPR013761">
    <property type="entry name" value="SAM/pointed_sf"/>
</dbReference>
<protein>
    <submittedName>
        <fullName evidence="2">SAM domain-containing protein</fullName>
    </submittedName>
</protein>
<accession>A0A914EL41</accession>
<name>A0A914EL41_9BILA</name>
<dbReference type="PANTHER" id="PTHR21359:SF1">
    <property type="entry name" value="DUF5577 DOMAIN-CONTAINING PROTEIN"/>
    <property type="match status" value="1"/>
</dbReference>
<evidence type="ECO:0000313" key="1">
    <source>
        <dbReference type="Proteomes" id="UP000887540"/>
    </source>
</evidence>
<reference evidence="2" key="1">
    <citation type="submission" date="2022-11" db="UniProtKB">
        <authorList>
            <consortium name="WormBaseParasite"/>
        </authorList>
    </citation>
    <scope>IDENTIFICATION</scope>
</reference>
<dbReference type="AlphaFoldDB" id="A0A914EL41"/>
<dbReference type="PANTHER" id="PTHR21359">
    <property type="entry name" value="DUF5577 DOMAIN-CONTAINING PROTEIN"/>
    <property type="match status" value="1"/>
</dbReference>
<dbReference type="Proteomes" id="UP000887540">
    <property type="component" value="Unplaced"/>
</dbReference>
<dbReference type="GO" id="GO:0005634">
    <property type="term" value="C:nucleus"/>
    <property type="evidence" value="ECO:0007669"/>
    <property type="project" value="TreeGrafter"/>
</dbReference>
<dbReference type="InterPro" id="IPR039161">
    <property type="entry name" value="C19orf47-like"/>
</dbReference>
<evidence type="ECO:0000313" key="2">
    <source>
        <dbReference type="WBParaSite" id="ACRNAN_scaffold918.g11104.t1"/>
    </source>
</evidence>
<proteinExistence type="predicted"/>
<organism evidence="1 2">
    <name type="scientific">Acrobeloides nanus</name>
    <dbReference type="NCBI Taxonomy" id="290746"/>
    <lineage>
        <taxon>Eukaryota</taxon>
        <taxon>Metazoa</taxon>
        <taxon>Ecdysozoa</taxon>
        <taxon>Nematoda</taxon>
        <taxon>Chromadorea</taxon>
        <taxon>Rhabditida</taxon>
        <taxon>Tylenchina</taxon>
        <taxon>Cephalobomorpha</taxon>
        <taxon>Cephaloboidea</taxon>
        <taxon>Cephalobidae</taxon>
        <taxon>Acrobeloides</taxon>
    </lineage>
</organism>